<dbReference type="Gene3D" id="3.90.1310.10">
    <property type="entry name" value="Penicillin-binding protein 2a (Domain 2)"/>
    <property type="match status" value="1"/>
</dbReference>
<keyword evidence="7 10" id="KW-1133">Transmembrane helix</keyword>
<keyword evidence="8 10" id="KW-0472">Membrane</keyword>
<keyword evidence="4 10" id="KW-0812">Transmembrane</keyword>
<keyword evidence="5" id="KW-0133">Cell shape</keyword>
<evidence type="ECO:0008006" key="15">
    <source>
        <dbReference type="Google" id="ProtNLM"/>
    </source>
</evidence>
<dbReference type="GO" id="GO:0005886">
    <property type="term" value="C:plasma membrane"/>
    <property type="evidence" value="ECO:0007669"/>
    <property type="project" value="UniProtKB-SubCell"/>
</dbReference>
<comment type="subcellular location">
    <subcellularLocation>
        <location evidence="2">Cell membrane</location>
    </subcellularLocation>
    <subcellularLocation>
        <location evidence="1">Membrane</location>
        <topology evidence="1">Single-pass membrane protein</topology>
    </subcellularLocation>
</comment>
<keyword evidence="9" id="KW-0961">Cell wall biogenesis/degradation</keyword>
<dbReference type="GO" id="GO:0071972">
    <property type="term" value="F:peptidoglycan L,D-transpeptidase activity"/>
    <property type="evidence" value="ECO:0007669"/>
    <property type="project" value="TreeGrafter"/>
</dbReference>
<evidence type="ECO:0000256" key="7">
    <source>
        <dbReference type="ARBA" id="ARBA00022989"/>
    </source>
</evidence>
<dbReference type="PANTHER" id="PTHR30627">
    <property type="entry name" value="PEPTIDOGLYCAN D,D-TRANSPEPTIDASE"/>
    <property type="match status" value="1"/>
</dbReference>
<dbReference type="PANTHER" id="PTHR30627:SF2">
    <property type="entry name" value="PEPTIDOGLYCAN D,D-TRANSPEPTIDASE MRDA"/>
    <property type="match status" value="1"/>
</dbReference>
<evidence type="ECO:0000313" key="14">
    <source>
        <dbReference type="Proteomes" id="UP000179059"/>
    </source>
</evidence>
<evidence type="ECO:0000256" key="4">
    <source>
        <dbReference type="ARBA" id="ARBA00022692"/>
    </source>
</evidence>
<dbReference type="EMBL" id="MHKX01000008">
    <property type="protein sequence ID" value="OGY98452.1"/>
    <property type="molecule type" value="Genomic_DNA"/>
</dbReference>
<evidence type="ECO:0000256" key="8">
    <source>
        <dbReference type="ARBA" id="ARBA00023136"/>
    </source>
</evidence>
<dbReference type="InterPro" id="IPR012338">
    <property type="entry name" value="Beta-lactam/transpept-like"/>
</dbReference>
<dbReference type="InterPro" id="IPR001460">
    <property type="entry name" value="PCN-bd_Tpept"/>
</dbReference>
<dbReference type="Pfam" id="PF03717">
    <property type="entry name" value="PBP_dimer"/>
    <property type="match status" value="1"/>
</dbReference>
<dbReference type="InterPro" id="IPR005311">
    <property type="entry name" value="PBP_dimer"/>
</dbReference>
<dbReference type="SUPFAM" id="SSF56519">
    <property type="entry name" value="Penicillin binding protein dimerisation domain"/>
    <property type="match status" value="1"/>
</dbReference>
<name>A0A1G2CAR0_9BACT</name>
<reference evidence="13 14" key="1">
    <citation type="journal article" date="2016" name="Nat. Commun.">
        <title>Thousands of microbial genomes shed light on interconnected biogeochemical processes in an aquifer system.</title>
        <authorList>
            <person name="Anantharaman K."/>
            <person name="Brown C.T."/>
            <person name="Hug L.A."/>
            <person name="Sharon I."/>
            <person name="Castelle C.J."/>
            <person name="Probst A.J."/>
            <person name="Thomas B.C."/>
            <person name="Singh A."/>
            <person name="Wilkins M.J."/>
            <person name="Karaoz U."/>
            <person name="Brodie E.L."/>
            <person name="Williams K.H."/>
            <person name="Hubbard S.S."/>
            <person name="Banfield J.F."/>
        </authorList>
    </citation>
    <scope>NUCLEOTIDE SEQUENCE [LARGE SCALE GENOMIC DNA]</scope>
</reference>
<evidence type="ECO:0000256" key="6">
    <source>
        <dbReference type="ARBA" id="ARBA00022984"/>
    </source>
</evidence>
<dbReference type="InterPro" id="IPR036138">
    <property type="entry name" value="PBP_dimer_sf"/>
</dbReference>
<evidence type="ECO:0000256" key="9">
    <source>
        <dbReference type="ARBA" id="ARBA00023316"/>
    </source>
</evidence>
<evidence type="ECO:0000313" key="13">
    <source>
        <dbReference type="EMBL" id="OGY98452.1"/>
    </source>
</evidence>
<comment type="caution">
    <text evidence="13">The sequence shown here is derived from an EMBL/GenBank/DDBJ whole genome shotgun (WGS) entry which is preliminary data.</text>
</comment>
<evidence type="ECO:0000259" key="12">
    <source>
        <dbReference type="Pfam" id="PF03717"/>
    </source>
</evidence>
<protein>
    <recommendedName>
        <fullName evidence="15">Penicillin-binding protein 2</fullName>
    </recommendedName>
</protein>
<dbReference type="GO" id="GO:0009252">
    <property type="term" value="P:peptidoglycan biosynthetic process"/>
    <property type="evidence" value="ECO:0007669"/>
    <property type="project" value="UniProtKB-KW"/>
</dbReference>
<feature type="domain" description="Penicillin-binding protein transpeptidase" evidence="11">
    <location>
        <begin position="288"/>
        <end position="617"/>
    </location>
</feature>
<feature type="domain" description="Penicillin-binding protein dimerisation" evidence="12">
    <location>
        <begin position="78"/>
        <end position="249"/>
    </location>
</feature>
<evidence type="ECO:0000256" key="3">
    <source>
        <dbReference type="ARBA" id="ARBA00022475"/>
    </source>
</evidence>
<keyword evidence="3" id="KW-1003">Cell membrane</keyword>
<dbReference type="InterPro" id="IPR050515">
    <property type="entry name" value="Beta-lactam/transpept"/>
</dbReference>
<dbReference type="GO" id="GO:0008360">
    <property type="term" value="P:regulation of cell shape"/>
    <property type="evidence" value="ECO:0007669"/>
    <property type="project" value="UniProtKB-KW"/>
</dbReference>
<dbReference type="STRING" id="1798647.A2855_00040"/>
<keyword evidence="6" id="KW-0573">Peptidoglycan synthesis</keyword>
<dbReference type="Gene3D" id="3.40.710.10">
    <property type="entry name" value="DD-peptidase/beta-lactamase superfamily"/>
    <property type="match status" value="1"/>
</dbReference>
<evidence type="ECO:0000256" key="2">
    <source>
        <dbReference type="ARBA" id="ARBA00004236"/>
    </source>
</evidence>
<evidence type="ECO:0000259" key="11">
    <source>
        <dbReference type="Pfam" id="PF00905"/>
    </source>
</evidence>
<dbReference type="Proteomes" id="UP000179059">
    <property type="component" value="Unassembled WGS sequence"/>
</dbReference>
<dbReference type="AlphaFoldDB" id="A0A1G2CAR0"/>
<evidence type="ECO:0000256" key="10">
    <source>
        <dbReference type="SAM" id="Phobius"/>
    </source>
</evidence>
<evidence type="ECO:0000256" key="5">
    <source>
        <dbReference type="ARBA" id="ARBA00022960"/>
    </source>
</evidence>
<evidence type="ECO:0000256" key="1">
    <source>
        <dbReference type="ARBA" id="ARBA00004167"/>
    </source>
</evidence>
<proteinExistence type="predicted"/>
<dbReference type="Pfam" id="PF00905">
    <property type="entry name" value="Transpeptidase"/>
    <property type="match status" value="1"/>
</dbReference>
<sequence length="629" mass="68513">MRSDGFEEVAFEDSLSDDWSRDLETVEVALENRSNWHVAIVAILFLAAIAGRVFYLSVVQGGYYFARAEANVNHSDRILAPRGLITDRSGKTLASSVPDFSAVLDLREYSRDPDGREGVLAAAEEILGTPRADVEAQIQEAQANDSGEPLVLAKELTQPQVVALTARGLKALGVKNTFKRTYSHSRAFSSVLGYVGLPAAADLRNNPSLSTQDLVGRGGVEAFYDQELQGTPGAHVSLRDARGNILEEQEDLEPKIGPNLKLAIDGEFQEYFFNRMSQGLTSLGRTSGAAIAMDPQTGEVLALMSFPTFDNNIMSNSGNREEKVATLTSPNKPLFNRTVSGHYSPGSTIKPLVGVAALADGVIDTARTIYSPGYLDIPNPYNPDKPTRYLDWRPQGYVNLAAAIAQSSDVYFYVVGGGFGDQKGLGITRLREWWQRFRLDQRTGIDLPAEATGFLPSPEWKEKRDGQPWLLGDTYNVSIGQGDMDITPIQLLSYVAAIANGGTIYQPVVNMDAEYPKVLADFTDLGPEIAEVQKGMRRAVTSNLGTAYALHDLPFTANAKTGSAQVLLNTQENAFFVGYIPATEGAVDTGSRIAILVLVEHSKEGSPNTLPIAKDVLRWYWEHRLQTAG</sequence>
<accession>A0A1G2CAR0</accession>
<gene>
    <name evidence="13" type="ORF">A2855_00040</name>
</gene>
<feature type="transmembrane region" description="Helical" evidence="10">
    <location>
        <begin position="36"/>
        <end position="58"/>
    </location>
</feature>
<organism evidence="13 14">
    <name type="scientific">Candidatus Liptonbacteria bacterium RIFCSPHIGHO2_01_FULL_57_28</name>
    <dbReference type="NCBI Taxonomy" id="1798647"/>
    <lineage>
        <taxon>Bacteria</taxon>
        <taxon>Candidatus Liptoniibacteriota</taxon>
    </lineage>
</organism>
<dbReference type="GO" id="GO:0008658">
    <property type="term" value="F:penicillin binding"/>
    <property type="evidence" value="ECO:0007669"/>
    <property type="project" value="InterPro"/>
</dbReference>
<dbReference type="SUPFAM" id="SSF56601">
    <property type="entry name" value="beta-lactamase/transpeptidase-like"/>
    <property type="match status" value="1"/>
</dbReference>
<dbReference type="GO" id="GO:0071555">
    <property type="term" value="P:cell wall organization"/>
    <property type="evidence" value="ECO:0007669"/>
    <property type="project" value="UniProtKB-KW"/>
</dbReference>